<accession>E3BGR5</accession>
<dbReference type="InterPro" id="IPR021806">
    <property type="entry name" value="DUF3379"/>
</dbReference>
<dbReference type="Pfam" id="PF11859">
    <property type="entry name" value="DUF3379"/>
    <property type="match status" value="1"/>
</dbReference>
<evidence type="ECO:0000313" key="1">
    <source>
        <dbReference type="EMBL" id="EFP97722.1"/>
    </source>
</evidence>
<organism evidence="1 2">
    <name type="scientific">Vibrio caribbeanicus ATCC BAA-2122</name>
    <dbReference type="NCBI Taxonomy" id="796620"/>
    <lineage>
        <taxon>Bacteria</taxon>
        <taxon>Pseudomonadati</taxon>
        <taxon>Pseudomonadota</taxon>
        <taxon>Gammaproteobacteria</taxon>
        <taxon>Vibrionales</taxon>
        <taxon>Vibrionaceae</taxon>
        <taxon>Vibrio</taxon>
    </lineage>
</organism>
<protein>
    <recommendedName>
        <fullName evidence="3">Chemotaxis protein</fullName>
    </recommendedName>
</protein>
<gene>
    <name evidence="1" type="ORF">VIBC2010_13789</name>
</gene>
<dbReference type="Proteomes" id="UP000002943">
    <property type="component" value="Unassembled WGS sequence"/>
</dbReference>
<proteinExistence type="predicted"/>
<dbReference type="EMBL" id="AEIU01000050">
    <property type="protein sequence ID" value="EFP97722.1"/>
    <property type="molecule type" value="Genomic_DNA"/>
</dbReference>
<keyword evidence="2" id="KW-1185">Reference proteome</keyword>
<name>E3BGR5_9VIBR</name>
<dbReference type="OrthoDB" id="6195578at2"/>
<dbReference type="STRING" id="796620.VIBC2010_13789"/>
<evidence type="ECO:0000313" key="2">
    <source>
        <dbReference type="Proteomes" id="UP000002943"/>
    </source>
</evidence>
<dbReference type="eggNOG" id="COG5662">
    <property type="taxonomic scope" value="Bacteria"/>
</dbReference>
<sequence>MDELEFRRRIMSDPKNRDPEVSAAINASDKNAQFVDEVMELDKKISKAMSVDAPDDLADRILFTHTSTHEDNLVTPNFARRAMAMAASVAFVVGLLVGQVNWGNFIVKPAQASLEATAMDHVLNEKAFVSSIDEQVPSSQINAKMLPFAYQLSKTFPYHVYYLNHCGFGHTNAVHMVFQGDKGKVTLFLTRISSENTRDFNEKGMAGFIEPMGETSLILVGDENENLANIAENLSKIIKPII</sequence>
<reference evidence="1 2" key="1">
    <citation type="journal article" date="2012" name="Int. J. Syst. Evol. Microbiol.">
        <title>Vibrio caribbeanicus sp. nov., isolated from the marine sponge Scleritoderma cyanea.</title>
        <authorList>
            <person name="Hoffmann M."/>
            <person name="Monday S.R."/>
            <person name="Allard M.W."/>
            <person name="Strain E.A."/>
            <person name="Whittaker P."/>
            <person name="Naum M."/>
            <person name="McCarthy P.J."/>
            <person name="Lopez J.V."/>
            <person name="Fischer M."/>
            <person name="Brown E.W."/>
        </authorList>
    </citation>
    <scope>NUCLEOTIDE SEQUENCE [LARGE SCALE GENOMIC DNA]</scope>
    <source>
        <strain evidence="1 2">ATCC BAA-2122</strain>
    </source>
</reference>
<dbReference type="AlphaFoldDB" id="E3BGR5"/>
<evidence type="ECO:0008006" key="3">
    <source>
        <dbReference type="Google" id="ProtNLM"/>
    </source>
</evidence>
<comment type="caution">
    <text evidence="1">The sequence shown here is derived from an EMBL/GenBank/DDBJ whole genome shotgun (WGS) entry which is preliminary data.</text>
</comment>
<dbReference type="RefSeq" id="WP_009600156.1">
    <property type="nucleotide sequence ID" value="NZ_AEIU01000050.1"/>
</dbReference>